<proteinExistence type="predicted"/>
<dbReference type="Proteomes" id="UP000647235">
    <property type="component" value="Unassembled WGS sequence"/>
</dbReference>
<feature type="chain" id="PRO_5047287842" evidence="1">
    <location>
        <begin position="27"/>
        <end position="58"/>
    </location>
</feature>
<reference evidence="2 3" key="1">
    <citation type="submission" date="2020-08" db="EMBL/GenBank/DDBJ databases">
        <title>Genome public.</title>
        <authorList>
            <person name="Liu C."/>
            <person name="Sun Q."/>
        </authorList>
    </citation>
    <scope>NUCLEOTIDE SEQUENCE [LARGE SCALE GENOMIC DNA]</scope>
    <source>
        <strain evidence="2 3">NSJ-36</strain>
    </source>
</reference>
<comment type="caution">
    <text evidence="2">The sequence shown here is derived from an EMBL/GenBank/DDBJ whole genome shotgun (WGS) entry which is preliminary data.</text>
</comment>
<evidence type="ECO:0000313" key="3">
    <source>
        <dbReference type="Proteomes" id="UP000647235"/>
    </source>
</evidence>
<accession>A0ABR7ER53</accession>
<dbReference type="RefSeq" id="WP_021861046.1">
    <property type="nucleotide sequence ID" value="NZ_JACOOY010000001.1"/>
</dbReference>
<keyword evidence="1" id="KW-0732">Signal</keyword>
<dbReference type="EMBL" id="JACOOY010000001">
    <property type="protein sequence ID" value="MBC5663764.1"/>
    <property type="molecule type" value="Genomic_DNA"/>
</dbReference>
<gene>
    <name evidence="2" type="ORF">H8S07_00475</name>
</gene>
<evidence type="ECO:0000256" key="1">
    <source>
        <dbReference type="SAM" id="SignalP"/>
    </source>
</evidence>
<organism evidence="2 3">
    <name type="scientific">Dorea hominis</name>
    <dbReference type="NCBI Taxonomy" id="2763040"/>
    <lineage>
        <taxon>Bacteria</taxon>
        <taxon>Bacillati</taxon>
        <taxon>Bacillota</taxon>
        <taxon>Clostridia</taxon>
        <taxon>Lachnospirales</taxon>
        <taxon>Lachnospiraceae</taxon>
        <taxon>Dorea</taxon>
    </lineage>
</organism>
<evidence type="ECO:0000313" key="2">
    <source>
        <dbReference type="EMBL" id="MBC5663764.1"/>
    </source>
</evidence>
<name>A0ABR7ER53_9FIRM</name>
<feature type="signal peptide" evidence="1">
    <location>
        <begin position="1"/>
        <end position="26"/>
    </location>
</feature>
<sequence>MKRSKRKVVQSCLLVMLSALVVGGLASGRTCITASADSAKKVVLVQGQKKQLKIHPNC</sequence>
<protein>
    <submittedName>
        <fullName evidence="2">Uncharacterized protein</fullName>
    </submittedName>
</protein>
<keyword evidence="3" id="KW-1185">Reference proteome</keyword>